<evidence type="ECO:0000313" key="2">
    <source>
        <dbReference type="Proteomes" id="UP000829398"/>
    </source>
</evidence>
<evidence type="ECO:0000313" key="1">
    <source>
        <dbReference type="EMBL" id="KAH9795137.1"/>
    </source>
</evidence>
<name>A0ACB8NAF9_CITSI</name>
<accession>A0ACB8NAF9</accession>
<gene>
    <name evidence="1" type="ORF">KPL71_005123</name>
</gene>
<proteinExistence type="predicted"/>
<organism evidence="1 2">
    <name type="scientific">Citrus sinensis</name>
    <name type="common">Sweet orange</name>
    <name type="synonym">Citrus aurantium var. sinensis</name>
    <dbReference type="NCBI Taxonomy" id="2711"/>
    <lineage>
        <taxon>Eukaryota</taxon>
        <taxon>Viridiplantae</taxon>
        <taxon>Streptophyta</taxon>
        <taxon>Embryophyta</taxon>
        <taxon>Tracheophyta</taxon>
        <taxon>Spermatophyta</taxon>
        <taxon>Magnoliopsida</taxon>
        <taxon>eudicotyledons</taxon>
        <taxon>Gunneridae</taxon>
        <taxon>Pentapetalae</taxon>
        <taxon>rosids</taxon>
        <taxon>malvids</taxon>
        <taxon>Sapindales</taxon>
        <taxon>Rutaceae</taxon>
        <taxon>Aurantioideae</taxon>
        <taxon>Citrus</taxon>
    </lineage>
</organism>
<comment type="caution">
    <text evidence="1">The sequence shown here is derived from an EMBL/GenBank/DDBJ whole genome shotgun (WGS) entry which is preliminary data.</text>
</comment>
<dbReference type="EMBL" id="CM039171">
    <property type="protein sequence ID" value="KAH9795137.1"/>
    <property type="molecule type" value="Genomic_DNA"/>
</dbReference>
<protein>
    <submittedName>
        <fullName evidence="1">Mannose-6-phosphate isomerase 1</fullName>
    </submittedName>
</protein>
<keyword evidence="1" id="KW-0413">Isomerase</keyword>
<sequence length="271" mass="30271">MVVLQELRNVLCTVPEIVDLVGGADAEQCFPVNEFGRSQEVKAIVESIFSQILLSSKDEICEIISRLKWRLNLEKKKRQLTDKEMLVLRLEGQYPDDAGVLAAFLLNYVKLNRGEALCIGANEPHAYIRGECIECMATSDNVVRAGLTSKHRDIQTLFSMLNRRQGFPQILKGISLNPYTTRYLPPFEEFEVDCCVIPQAASLVFPSVAGPSLFLFISGNGTLSAGFSKEQIVEEGEVLFVPAYMEFTIASQSKELHLYRAGVNSSFFQAF</sequence>
<dbReference type="Proteomes" id="UP000829398">
    <property type="component" value="Chromosome 2"/>
</dbReference>
<reference evidence="2" key="1">
    <citation type="journal article" date="2023" name="Hortic. Res.">
        <title>A chromosome-level phased genome enabling allele-level studies in sweet orange: a case study on citrus Huanglongbing tolerance.</title>
        <authorList>
            <person name="Wu B."/>
            <person name="Yu Q."/>
            <person name="Deng Z."/>
            <person name="Duan Y."/>
            <person name="Luo F."/>
            <person name="Gmitter F. Jr."/>
        </authorList>
    </citation>
    <scope>NUCLEOTIDE SEQUENCE [LARGE SCALE GENOMIC DNA]</scope>
    <source>
        <strain evidence="2">cv. Valencia</strain>
    </source>
</reference>
<keyword evidence="2" id="KW-1185">Reference proteome</keyword>